<evidence type="ECO:0000313" key="2">
    <source>
        <dbReference type="EMBL" id="QIK37943.1"/>
    </source>
</evidence>
<dbReference type="EMBL" id="CP048029">
    <property type="protein sequence ID" value="QIK37943.1"/>
    <property type="molecule type" value="Genomic_DNA"/>
</dbReference>
<evidence type="ECO:0000313" key="3">
    <source>
        <dbReference type="Proteomes" id="UP000502699"/>
    </source>
</evidence>
<name>A0A6G7VCZ2_9GAMM</name>
<dbReference type="KEGG" id="cjap:GWK36_08050"/>
<dbReference type="Proteomes" id="UP000502699">
    <property type="component" value="Chromosome"/>
</dbReference>
<feature type="compositionally biased region" description="Basic residues" evidence="1">
    <location>
        <begin position="98"/>
        <end position="108"/>
    </location>
</feature>
<reference evidence="3" key="1">
    <citation type="submission" date="2020-01" db="EMBL/GenBank/DDBJ databases">
        <title>Caldichromatium gen. nov., sp. nov., a thermophilic purple sulfur bacterium member of the family Chromatiaceae isolated from Nakabusa hot spring, Japan.</title>
        <authorList>
            <person name="Saini M.K."/>
            <person name="Hanada S."/>
            <person name="Tank M."/>
        </authorList>
    </citation>
    <scope>NUCLEOTIDE SEQUENCE [LARGE SCALE GENOMIC DNA]</scope>
    <source>
        <strain evidence="3">No.7</strain>
    </source>
</reference>
<gene>
    <name evidence="2" type="ORF">GWK36_08050</name>
</gene>
<dbReference type="RefSeq" id="WP_166270706.1">
    <property type="nucleotide sequence ID" value="NZ_CP048029.1"/>
</dbReference>
<keyword evidence="3" id="KW-1185">Reference proteome</keyword>
<dbReference type="AlphaFoldDB" id="A0A6G7VCZ2"/>
<feature type="compositionally biased region" description="Polar residues" evidence="1">
    <location>
        <begin position="81"/>
        <end position="96"/>
    </location>
</feature>
<protein>
    <submittedName>
        <fullName evidence="2">Uncharacterized protein</fullName>
    </submittedName>
</protein>
<sequence length="108" mass="12811">MRFKLARDVFADRLDLEAEGYPFVEIERGRWRIDRTRLISEVKVNLHEALTLYLATRKTARQTRFRHPHAASGMDKLAANRWQNACSKRQNDSPTAAKTRRRSRSWKR</sequence>
<organism evidence="2 3">
    <name type="scientific">Caldichromatium japonicum</name>
    <dbReference type="NCBI Taxonomy" id="2699430"/>
    <lineage>
        <taxon>Bacteria</taxon>
        <taxon>Pseudomonadati</taxon>
        <taxon>Pseudomonadota</taxon>
        <taxon>Gammaproteobacteria</taxon>
        <taxon>Chromatiales</taxon>
        <taxon>Chromatiaceae</taxon>
        <taxon>Caldichromatium</taxon>
    </lineage>
</organism>
<evidence type="ECO:0000256" key="1">
    <source>
        <dbReference type="SAM" id="MobiDB-lite"/>
    </source>
</evidence>
<feature type="region of interest" description="Disordered" evidence="1">
    <location>
        <begin position="80"/>
        <end position="108"/>
    </location>
</feature>
<accession>A0A6G7VCZ2</accession>
<proteinExistence type="predicted"/>